<accession>A0A4Y2QWC0</accession>
<dbReference type="EMBL" id="BGPR01014958">
    <property type="protein sequence ID" value="GBN67419.1"/>
    <property type="molecule type" value="Genomic_DNA"/>
</dbReference>
<dbReference type="Proteomes" id="UP000499080">
    <property type="component" value="Unassembled WGS sequence"/>
</dbReference>
<sequence>MLLVFCDLGCKVSINLHFHFSPLDLFPNFGAVRDEQGDLFQQNFKTMGQHYEGPWDKHMMADYCWSIKQYCPHKVYKRMSSGGSSAQKQVVLHKLY</sequence>
<gene>
    <name evidence="1" type="ORF">AVEN_150218_1</name>
</gene>
<keyword evidence="2" id="KW-1185">Reference proteome</keyword>
<dbReference type="PANTHER" id="PTHR46114">
    <property type="entry name" value="APPLE DOMAIN-CONTAINING PROTEIN"/>
    <property type="match status" value="1"/>
</dbReference>
<evidence type="ECO:0000313" key="1">
    <source>
        <dbReference type="EMBL" id="GBN67419.1"/>
    </source>
</evidence>
<dbReference type="AlphaFoldDB" id="A0A4Y2QWC0"/>
<reference evidence="1 2" key="1">
    <citation type="journal article" date="2019" name="Sci. Rep.">
        <title>Orb-weaving spider Araneus ventricosus genome elucidates the spidroin gene catalogue.</title>
        <authorList>
            <person name="Kono N."/>
            <person name="Nakamura H."/>
            <person name="Ohtoshi R."/>
            <person name="Moran D.A.P."/>
            <person name="Shinohara A."/>
            <person name="Yoshida Y."/>
            <person name="Fujiwara M."/>
            <person name="Mori M."/>
            <person name="Tomita M."/>
            <person name="Arakawa K."/>
        </authorList>
    </citation>
    <scope>NUCLEOTIDE SEQUENCE [LARGE SCALE GENOMIC DNA]</scope>
</reference>
<comment type="caution">
    <text evidence="1">The sequence shown here is derived from an EMBL/GenBank/DDBJ whole genome shotgun (WGS) entry which is preliminary data.</text>
</comment>
<name>A0A4Y2QWC0_ARAVE</name>
<protein>
    <submittedName>
        <fullName evidence="1">Uncharacterized protein</fullName>
    </submittedName>
</protein>
<evidence type="ECO:0000313" key="2">
    <source>
        <dbReference type="Proteomes" id="UP000499080"/>
    </source>
</evidence>
<dbReference type="PANTHER" id="PTHR46114:SF1">
    <property type="entry name" value="ZAD DOMAIN-CONTAINING PROTEIN"/>
    <property type="match status" value="1"/>
</dbReference>
<proteinExistence type="predicted"/>
<organism evidence="1 2">
    <name type="scientific">Araneus ventricosus</name>
    <name type="common">Orbweaver spider</name>
    <name type="synonym">Epeira ventricosa</name>
    <dbReference type="NCBI Taxonomy" id="182803"/>
    <lineage>
        <taxon>Eukaryota</taxon>
        <taxon>Metazoa</taxon>
        <taxon>Ecdysozoa</taxon>
        <taxon>Arthropoda</taxon>
        <taxon>Chelicerata</taxon>
        <taxon>Arachnida</taxon>
        <taxon>Araneae</taxon>
        <taxon>Araneomorphae</taxon>
        <taxon>Entelegynae</taxon>
        <taxon>Araneoidea</taxon>
        <taxon>Araneidae</taxon>
        <taxon>Araneus</taxon>
    </lineage>
</organism>